<protein>
    <submittedName>
        <fullName evidence="3">HTH OST-type domain-containing protein</fullName>
    </submittedName>
</protein>
<feature type="compositionally biased region" description="Polar residues" evidence="1">
    <location>
        <begin position="112"/>
        <end position="140"/>
    </location>
</feature>
<dbReference type="AlphaFoldDB" id="A0A182RJB3"/>
<feature type="region of interest" description="Disordered" evidence="1">
    <location>
        <begin position="63"/>
        <end position="162"/>
    </location>
</feature>
<proteinExistence type="predicted"/>
<dbReference type="InterPro" id="IPR025605">
    <property type="entry name" value="OST-HTH/LOTUS_dom"/>
</dbReference>
<sequence length="337" mass="38650">MDELKAIIRSLAISSASGITLSQLDHDFKSLEGYSIPYKNHGFKSLLSMLRTLTDVVQIKGNDQQSTIHPVATEKNQHIRSMVEKSKKSKKKKTSVYSPPMSSSHEPERKASTNAKQCYNSKPSTGTQQHNSKSSNWSQRNNRNGTNVNPNAWRTNARNRPCAQNDYSGDDYYFHQFMNTLRDMLTGTAPQNGQHNWNGGTPNNCYYPTPNMPYHNNQQCYENYMRYSFNAWNYNNAGWNYNQAAPQQRHMNNYPPVNGSWNGHHRSNWVGNNNMFFNNSMGYSNNGGGYPNQYNCGMANNMNVGYNNNYPRNGYNNNSNNYDLSMWNNAYAPYYSQ</sequence>
<name>A0A182RJB3_ANOFN</name>
<feature type="domain" description="HTH OST-type" evidence="2">
    <location>
        <begin position="1"/>
        <end position="74"/>
    </location>
</feature>
<dbReference type="EnsemblMetazoa" id="AFUN006329-RA">
    <property type="protein sequence ID" value="AFUN006329-PA"/>
    <property type="gene ID" value="AFUN006329"/>
</dbReference>
<dbReference type="Pfam" id="PF12872">
    <property type="entry name" value="OST-HTH"/>
    <property type="match status" value="1"/>
</dbReference>
<evidence type="ECO:0000259" key="2">
    <source>
        <dbReference type="PROSITE" id="PS51644"/>
    </source>
</evidence>
<accession>A0A182RJB3</accession>
<feature type="compositionally biased region" description="Low complexity" evidence="1">
    <location>
        <begin position="141"/>
        <end position="151"/>
    </location>
</feature>
<dbReference type="VEuPathDB" id="VectorBase:AFUN2_011005"/>
<dbReference type="STRING" id="62324.A0A182RJB3"/>
<dbReference type="CDD" id="cd09972">
    <property type="entry name" value="LOTUS_TDRD_OSKAR"/>
    <property type="match status" value="1"/>
</dbReference>
<feature type="compositionally biased region" description="Basic and acidic residues" evidence="1">
    <location>
        <begin position="75"/>
        <end position="86"/>
    </location>
</feature>
<reference evidence="3" key="1">
    <citation type="submission" date="2020-05" db="UniProtKB">
        <authorList>
            <consortium name="EnsemblMetazoa"/>
        </authorList>
    </citation>
    <scope>IDENTIFICATION</scope>
    <source>
        <strain evidence="3">FUMOZ</strain>
    </source>
</reference>
<evidence type="ECO:0000256" key="1">
    <source>
        <dbReference type="SAM" id="MobiDB-lite"/>
    </source>
</evidence>
<feature type="compositionally biased region" description="Polar residues" evidence="1">
    <location>
        <begin position="95"/>
        <end position="104"/>
    </location>
</feature>
<dbReference type="Gene3D" id="3.30.420.610">
    <property type="entry name" value="LOTUS domain-like"/>
    <property type="match status" value="1"/>
</dbReference>
<dbReference type="InterPro" id="IPR041966">
    <property type="entry name" value="LOTUS-like"/>
</dbReference>
<evidence type="ECO:0000313" key="3">
    <source>
        <dbReference type="EnsemblMetazoa" id="AFUN006329-PA"/>
    </source>
</evidence>
<organism evidence="3">
    <name type="scientific">Anopheles funestus</name>
    <name type="common">African malaria mosquito</name>
    <dbReference type="NCBI Taxonomy" id="62324"/>
    <lineage>
        <taxon>Eukaryota</taxon>
        <taxon>Metazoa</taxon>
        <taxon>Ecdysozoa</taxon>
        <taxon>Arthropoda</taxon>
        <taxon>Hexapoda</taxon>
        <taxon>Insecta</taxon>
        <taxon>Pterygota</taxon>
        <taxon>Neoptera</taxon>
        <taxon>Endopterygota</taxon>
        <taxon>Diptera</taxon>
        <taxon>Nematocera</taxon>
        <taxon>Culicoidea</taxon>
        <taxon>Culicidae</taxon>
        <taxon>Anophelinae</taxon>
        <taxon>Anopheles</taxon>
    </lineage>
</organism>
<dbReference type="VEuPathDB" id="VectorBase:AFUN006329"/>
<dbReference type="PROSITE" id="PS51644">
    <property type="entry name" value="HTH_OST"/>
    <property type="match status" value="1"/>
</dbReference>